<keyword evidence="7" id="KW-0269">Exonuclease</keyword>
<evidence type="ECO:0000256" key="14">
    <source>
        <dbReference type="ARBA" id="ARBA00048988"/>
    </source>
</evidence>
<keyword evidence="11" id="KW-0413">Isomerase</keyword>
<evidence type="ECO:0000256" key="9">
    <source>
        <dbReference type="ARBA" id="ARBA00023125"/>
    </source>
</evidence>
<evidence type="ECO:0000313" key="18">
    <source>
        <dbReference type="EMBL" id="PYI39910.1"/>
    </source>
</evidence>
<evidence type="ECO:0000256" key="8">
    <source>
        <dbReference type="ARBA" id="ARBA00022840"/>
    </source>
</evidence>
<evidence type="ECO:0000256" key="10">
    <source>
        <dbReference type="ARBA" id="ARBA00023204"/>
    </source>
</evidence>
<sequence>MSTQAEQPYSEQPFAEKPGKFAVPKLALVPPVDSVRSAPQLTADQQAVVDLEPGSGPVLIWGAPGTGKSTVLIEASVQRMDHHGIDPAGALLLAPSRLAAARLRDGFSARLTRSLSTSPARTWSSYAFDLLRRAKVEGRMPHLDGPPRLMSGPEQDLIIRDLLLGHRLGLGSAPQWPAELSDALETRGFRKEIRELFDRVIEYGLAPEELAELGSAQKRPDWVAAASLYQEYRDVVDWGKSGSFDPAGIITAATTLLQLDPEFLAQERNRLSLIVVDDIQEANKSVHELLRLVARGKDVLVAASPDTVVQGFRGARPDLIASLGETLSTPEHPLQQFSLSASHRMNPALGAAWQGVADRIFQIRGGHKARELRWRSDVAETVADGAAVSAHVVASEVHELRLVAERILHLQHLGGRGLNQIAVIVRTGSALAALQRYLSAQGIAVKVPVAENPVRDEPAVRPLLEAFAVALAPEKLDAEACVALLTSRLGRSTALHLRRLRQALRQQELHAGGGRASDELLVEALLNPEKLEPLGWEAANARRIAAMLAAGRVAVVEAGANAETVLWALWDACDSSGTWETQALRGGPTGIRADRDLDAVMALFQTAERYVDQLPGSSPQQFLDYLMDQELPMDTLAARAQRTDAVEILTPASAAGREWPVVIVAGLQEGVWPNTRLRGELLGSQLLVDVLERGALAAQQIDPAARLRDIRYDELRSFAAAISRASELLILTAAAGHDLQPSQFLDLAAPYIPVTDSGGESQYPVRPVEQVPRPMTLRSLVAELRQESEMHAEPEAARMLALLSENQVPGAHPKQWWGLLPLSSDAAIVAPGEPVVVSPSKVEEVLKSPLNWFIKAAGGEATTDFARSLGTLIHGIAQDIPNGAGHEYLAELDKRWPSLGLPESWESDVDYKRAQEMLGKLAQYVIDARQQGRTLIGVEENFTTDLGELPEGDHVVRLRGQVDRLEADSQGNLIVVDLKTGRTKPTKDQVAEHPQLGAYQVAVSAGGFEEQAAAAGFAGAVSGGAALLPLGDGTKSVKTQDQAAMVAGSDNDPTRKVMEAALLMAQAVFPARHGADWSERNGCPLPTICPLCPEGKQITE</sequence>
<evidence type="ECO:0000256" key="12">
    <source>
        <dbReference type="ARBA" id="ARBA00034617"/>
    </source>
</evidence>
<reference evidence="18 19" key="1">
    <citation type="submission" date="2018-05" db="EMBL/GenBank/DDBJ databases">
        <title>Genetic diversity of glacier-inhabiting Cryobacterium bacteria in China and description of Cryobacterium mengkeensis sp. nov. and Arthrobacter glacialis sp. nov.</title>
        <authorList>
            <person name="Liu Q."/>
            <person name="Xin Y.-H."/>
        </authorList>
    </citation>
    <scope>NUCLEOTIDE SEQUENCE [LARGE SCALE GENOMIC DNA]</scope>
    <source>
        <strain evidence="18 19">B7</strain>
    </source>
</reference>
<dbReference type="OrthoDB" id="5240387at2"/>
<keyword evidence="4" id="KW-0227">DNA damage</keyword>
<dbReference type="Gene3D" id="1.10.10.160">
    <property type="match status" value="1"/>
</dbReference>
<feature type="binding site" evidence="15">
    <location>
        <begin position="62"/>
        <end position="69"/>
    </location>
    <ligand>
        <name>ATP</name>
        <dbReference type="ChEBI" id="CHEBI:30616"/>
    </ligand>
</feature>
<dbReference type="RefSeq" id="WP_110484083.1">
    <property type="nucleotide sequence ID" value="NZ_QJVC01000002.1"/>
</dbReference>
<evidence type="ECO:0000256" key="7">
    <source>
        <dbReference type="ARBA" id="ARBA00022839"/>
    </source>
</evidence>
<dbReference type="InterPro" id="IPR014017">
    <property type="entry name" value="DNA_helicase_UvrD-like_C"/>
</dbReference>
<evidence type="ECO:0000313" key="19">
    <source>
        <dbReference type="Proteomes" id="UP000247980"/>
    </source>
</evidence>
<gene>
    <name evidence="18" type="ORF">CVS30_04455</name>
</gene>
<comment type="caution">
    <text evidence="18">The sequence shown here is derived from an EMBL/GenBank/DDBJ whole genome shotgun (WGS) entry which is preliminary data.</text>
</comment>
<dbReference type="EMBL" id="QJVC01000002">
    <property type="protein sequence ID" value="PYI39910.1"/>
    <property type="molecule type" value="Genomic_DNA"/>
</dbReference>
<keyword evidence="6 15" id="KW-0347">Helicase</keyword>
<dbReference type="GO" id="GO:0043138">
    <property type="term" value="F:3'-5' DNA helicase activity"/>
    <property type="evidence" value="ECO:0007669"/>
    <property type="project" value="UniProtKB-EC"/>
</dbReference>
<dbReference type="Proteomes" id="UP000247980">
    <property type="component" value="Unassembled WGS sequence"/>
</dbReference>
<dbReference type="GO" id="GO:0000725">
    <property type="term" value="P:recombinational repair"/>
    <property type="evidence" value="ECO:0007669"/>
    <property type="project" value="TreeGrafter"/>
</dbReference>
<dbReference type="Pfam" id="PF00580">
    <property type="entry name" value="UvrD-helicase"/>
    <property type="match status" value="1"/>
</dbReference>
<dbReference type="PROSITE" id="PS51198">
    <property type="entry name" value="UVRD_HELICASE_ATP_BIND"/>
    <property type="match status" value="1"/>
</dbReference>
<dbReference type="InterPro" id="IPR027417">
    <property type="entry name" value="P-loop_NTPase"/>
</dbReference>
<evidence type="ECO:0000259" key="16">
    <source>
        <dbReference type="PROSITE" id="PS51198"/>
    </source>
</evidence>
<protein>
    <recommendedName>
        <fullName evidence="13">DNA 3'-5' helicase</fullName>
        <ecNumber evidence="13">5.6.2.4</ecNumber>
    </recommendedName>
</protein>
<dbReference type="Pfam" id="PF12705">
    <property type="entry name" value="PDDEXK_1"/>
    <property type="match status" value="1"/>
</dbReference>
<keyword evidence="19" id="KW-1185">Reference proteome</keyword>
<dbReference type="InterPro" id="IPR038726">
    <property type="entry name" value="PDDEXK_AddAB-type"/>
</dbReference>
<accession>A0A2V5J9J8</accession>
<evidence type="ECO:0000256" key="11">
    <source>
        <dbReference type="ARBA" id="ARBA00023235"/>
    </source>
</evidence>
<comment type="catalytic activity">
    <reaction evidence="12">
        <text>Couples ATP hydrolysis with the unwinding of duplex DNA by translocating in the 3'-5' direction.</text>
        <dbReference type="EC" id="5.6.2.4"/>
    </reaction>
</comment>
<keyword evidence="2" id="KW-0540">Nuclease</keyword>
<dbReference type="GO" id="GO:0005524">
    <property type="term" value="F:ATP binding"/>
    <property type="evidence" value="ECO:0007669"/>
    <property type="project" value="UniProtKB-UniRule"/>
</dbReference>
<evidence type="ECO:0000256" key="13">
    <source>
        <dbReference type="ARBA" id="ARBA00034808"/>
    </source>
</evidence>
<dbReference type="GO" id="GO:0005829">
    <property type="term" value="C:cytosol"/>
    <property type="evidence" value="ECO:0007669"/>
    <property type="project" value="TreeGrafter"/>
</dbReference>
<dbReference type="InterPro" id="IPR014016">
    <property type="entry name" value="UvrD-like_ATP-bd"/>
</dbReference>
<evidence type="ECO:0000256" key="5">
    <source>
        <dbReference type="ARBA" id="ARBA00022801"/>
    </source>
</evidence>
<evidence type="ECO:0000256" key="15">
    <source>
        <dbReference type="PROSITE-ProRule" id="PRU00560"/>
    </source>
</evidence>
<organism evidence="18 19">
    <name type="scientific">Arthrobacter psychrolactophilus</name>
    <dbReference type="NCBI Taxonomy" id="92442"/>
    <lineage>
        <taxon>Bacteria</taxon>
        <taxon>Bacillati</taxon>
        <taxon>Actinomycetota</taxon>
        <taxon>Actinomycetes</taxon>
        <taxon>Micrococcales</taxon>
        <taxon>Micrococcaceae</taxon>
        <taxon>Arthrobacter</taxon>
    </lineage>
</organism>
<dbReference type="SMR" id="A0A2V5J9J8"/>
<dbReference type="GO" id="GO:0033202">
    <property type="term" value="C:DNA helicase complex"/>
    <property type="evidence" value="ECO:0007669"/>
    <property type="project" value="TreeGrafter"/>
</dbReference>
<dbReference type="SUPFAM" id="SSF52540">
    <property type="entry name" value="P-loop containing nucleoside triphosphate hydrolases"/>
    <property type="match status" value="1"/>
</dbReference>
<evidence type="ECO:0000256" key="4">
    <source>
        <dbReference type="ARBA" id="ARBA00022763"/>
    </source>
</evidence>
<dbReference type="AlphaFoldDB" id="A0A2V5J9J8"/>
<evidence type="ECO:0000256" key="2">
    <source>
        <dbReference type="ARBA" id="ARBA00022722"/>
    </source>
</evidence>
<evidence type="ECO:0000256" key="1">
    <source>
        <dbReference type="ARBA" id="ARBA00009922"/>
    </source>
</evidence>
<keyword evidence="8 15" id="KW-0067">ATP-binding</keyword>
<evidence type="ECO:0000259" key="17">
    <source>
        <dbReference type="PROSITE" id="PS51217"/>
    </source>
</evidence>
<comment type="catalytic activity">
    <reaction evidence="14">
        <text>ATP + H2O = ADP + phosphate + H(+)</text>
        <dbReference type="Rhea" id="RHEA:13065"/>
        <dbReference type="ChEBI" id="CHEBI:15377"/>
        <dbReference type="ChEBI" id="CHEBI:15378"/>
        <dbReference type="ChEBI" id="CHEBI:30616"/>
        <dbReference type="ChEBI" id="CHEBI:43474"/>
        <dbReference type="ChEBI" id="CHEBI:456216"/>
        <dbReference type="EC" id="5.6.2.4"/>
    </reaction>
</comment>
<comment type="similarity">
    <text evidence="1">Belongs to the helicase family. UvrD subfamily.</text>
</comment>
<keyword evidence="10" id="KW-0234">DNA repair</keyword>
<evidence type="ECO:0000256" key="6">
    <source>
        <dbReference type="ARBA" id="ARBA00022806"/>
    </source>
</evidence>
<name>A0A2V5J9J8_9MICC</name>
<dbReference type="InterPro" id="IPR011604">
    <property type="entry name" value="PDDEXK-like_dom_sf"/>
</dbReference>
<dbReference type="Gene3D" id="3.40.50.300">
    <property type="entry name" value="P-loop containing nucleotide triphosphate hydrolases"/>
    <property type="match status" value="3"/>
</dbReference>
<dbReference type="PROSITE" id="PS51217">
    <property type="entry name" value="UVRD_HELICASE_CTER"/>
    <property type="match status" value="1"/>
</dbReference>
<dbReference type="EC" id="5.6.2.4" evidence="13"/>
<dbReference type="InterPro" id="IPR013986">
    <property type="entry name" value="DExx_box_DNA_helicase_dom_sf"/>
</dbReference>
<dbReference type="GO" id="GO:0004527">
    <property type="term" value="F:exonuclease activity"/>
    <property type="evidence" value="ECO:0007669"/>
    <property type="project" value="UniProtKB-KW"/>
</dbReference>
<feature type="domain" description="UvrD-like helicase C-terminal" evidence="17">
    <location>
        <begin position="351"/>
        <end position="656"/>
    </location>
</feature>
<proteinExistence type="inferred from homology"/>
<keyword evidence="9" id="KW-0238">DNA-binding</keyword>
<evidence type="ECO:0000256" key="3">
    <source>
        <dbReference type="ARBA" id="ARBA00022741"/>
    </source>
</evidence>
<feature type="domain" description="UvrD-like helicase ATP-binding" evidence="16">
    <location>
        <begin position="41"/>
        <end position="346"/>
    </location>
</feature>
<keyword evidence="3 15" id="KW-0547">Nucleotide-binding</keyword>
<dbReference type="InterPro" id="IPR000212">
    <property type="entry name" value="DNA_helicase_UvrD/REP"/>
</dbReference>
<dbReference type="PANTHER" id="PTHR11070:SF59">
    <property type="entry name" value="DNA 3'-5' HELICASE"/>
    <property type="match status" value="1"/>
</dbReference>
<dbReference type="Gene3D" id="3.90.320.10">
    <property type="match status" value="1"/>
</dbReference>
<dbReference type="GO" id="GO:0003677">
    <property type="term" value="F:DNA binding"/>
    <property type="evidence" value="ECO:0007669"/>
    <property type="project" value="UniProtKB-KW"/>
</dbReference>
<dbReference type="PANTHER" id="PTHR11070">
    <property type="entry name" value="UVRD / RECB / PCRA DNA HELICASE FAMILY MEMBER"/>
    <property type="match status" value="1"/>
</dbReference>
<keyword evidence="5 15" id="KW-0378">Hydrolase</keyword>